<keyword evidence="1" id="KW-0808">Transferase</keyword>
<evidence type="ECO:0000313" key="5">
    <source>
        <dbReference type="Proteomes" id="UP000604825"/>
    </source>
</evidence>
<dbReference type="PANTHER" id="PTHR10434:SF11">
    <property type="entry name" value="1-ACYL-SN-GLYCEROL-3-PHOSPHATE ACYLTRANSFERASE"/>
    <property type="match status" value="1"/>
</dbReference>
<dbReference type="GO" id="GO:0003841">
    <property type="term" value="F:1-acylglycerol-3-phosphate O-acyltransferase activity"/>
    <property type="evidence" value="ECO:0007669"/>
    <property type="project" value="TreeGrafter"/>
</dbReference>
<name>A0A811QSX0_9POAL</name>
<dbReference type="PANTHER" id="PTHR10434">
    <property type="entry name" value="1-ACYL-SN-GLYCEROL-3-PHOSPHATE ACYLTRANSFERASE"/>
    <property type="match status" value="1"/>
</dbReference>
<dbReference type="Proteomes" id="UP000604825">
    <property type="component" value="Unassembled WGS sequence"/>
</dbReference>
<gene>
    <name evidence="4" type="ORF">NCGR_LOCUS45562</name>
</gene>
<feature type="domain" description="Phospholipid/glycerol acyltransferase" evidence="3">
    <location>
        <begin position="1"/>
        <end position="100"/>
    </location>
</feature>
<evidence type="ECO:0000313" key="4">
    <source>
        <dbReference type="EMBL" id="CAD6262184.1"/>
    </source>
</evidence>
<dbReference type="Pfam" id="PF01553">
    <property type="entry name" value="Acyltransferase"/>
    <property type="match status" value="1"/>
</dbReference>
<reference evidence="4" key="1">
    <citation type="submission" date="2020-10" db="EMBL/GenBank/DDBJ databases">
        <authorList>
            <person name="Han B."/>
            <person name="Lu T."/>
            <person name="Zhao Q."/>
            <person name="Huang X."/>
            <person name="Zhao Y."/>
        </authorList>
    </citation>
    <scope>NUCLEOTIDE SEQUENCE</scope>
</reference>
<proteinExistence type="predicted"/>
<accession>A0A811QSX0</accession>
<comment type="caution">
    <text evidence="4">The sequence shown here is derived from an EMBL/GenBank/DDBJ whole genome shotgun (WGS) entry which is preliminary data.</text>
</comment>
<dbReference type="OrthoDB" id="202234at2759"/>
<dbReference type="SUPFAM" id="SSF69593">
    <property type="entry name" value="Glycerol-3-phosphate (1)-acyltransferase"/>
    <property type="match status" value="1"/>
</dbReference>
<evidence type="ECO:0000259" key="3">
    <source>
        <dbReference type="SMART" id="SM00563"/>
    </source>
</evidence>
<dbReference type="InterPro" id="IPR002123">
    <property type="entry name" value="Plipid/glycerol_acylTrfase"/>
</dbReference>
<dbReference type="GO" id="GO:0006654">
    <property type="term" value="P:phosphatidic acid biosynthetic process"/>
    <property type="evidence" value="ECO:0007669"/>
    <property type="project" value="TreeGrafter"/>
</dbReference>
<protein>
    <recommendedName>
        <fullName evidence="3">Phospholipid/glycerol acyltransferase domain-containing protein</fullName>
    </recommendedName>
</protein>
<dbReference type="GO" id="GO:0005783">
    <property type="term" value="C:endoplasmic reticulum"/>
    <property type="evidence" value="ECO:0007669"/>
    <property type="project" value="TreeGrafter"/>
</dbReference>
<dbReference type="SMART" id="SM00563">
    <property type="entry name" value="PlsC"/>
    <property type="match status" value="1"/>
</dbReference>
<dbReference type="CDD" id="cd07989">
    <property type="entry name" value="LPLAT_AGPAT-like"/>
    <property type="match status" value="1"/>
</dbReference>
<organism evidence="4 5">
    <name type="scientific">Miscanthus lutarioriparius</name>
    <dbReference type="NCBI Taxonomy" id="422564"/>
    <lineage>
        <taxon>Eukaryota</taxon>
        <taxon>Viridiplantae</taxon>
        <taxon>Streptophyta</taxon>
        <taxon>Embryophyta</taxon>
        <taxon>Tracheophyta</taxon>
        <taxon>Spermatophyta</taxon>
        <taxon>Magnoliopsida</taxon>
        <taxon>Liliopsida</taxon>
        <taxon>Poales</taxon>
        <taxon>Poaceae</taxon>
        <taxon>PACMAD clade</taxon>
        <taxon>Panicoideae</taxon>
        <taxon>Andropogonodae</taxon>
        <taxon>Andropogoneae</taxon>
        <taxon>Saccharinae</taxon>
        <taxon>Miscanthus</taxon>
    </lineage>
</organism>
<keyword evidence="2" id="KW-0012">Acyltransferase</keyword>
<sequence length="177" mass="19616">MWLAPTCTVGIAKKEIIWYPLFGQLYVLANHLRIDRSNPAAAIHSMKQVARAVVKNNLSLILFPEGTRSKNGRLLPFKKGFVHAALQTGLPVVPIVVTGTHLAWRNNSLRVRPVPLTVKVLPPIGTAGWEEARVDEHVEVVAVRLQPPRRAEAAGCSGRPEERLICHRPDEDSCKQC</sequence>
<evidence type="ECO:0000256" key="2">
    <source>
        <dbReference type="ARBA" id="ARBA00023315"/>
    </source>
</evidence>
<dbReference type="EMBL" id="CAJGYO010000012">
    <property type="protein sequence ID" value="CAD6262184.1"/>
    <property type="molecule type" value="Genomic_DNA"/>
</dbReference>
<evidence type="ECO:0000256" key="1">
    <source>
        <dbReference type="ARBA" id="ARBA00022679"/>
    </source>
</evidence>
<keyword evidence="5" id="KW-1185">Reference proteome</keyword>
<dbReference type="AlphaFoldDB" id="A0A811QSX0"/>